<keyword evidence="3" id="KW-1185">Reference proteome</keyword>
<evidence type="ECO:0000313" key="3">
    <source>
        <dbReference type="Proteomes" id="UP001152799"/>
    </source>
</evidence>
<keyword evidence="1" id="KW-0175">Coiled coil</keyword>
<evidence type="ECO:0000313" key="2">
    <source>
        <dbReference type="EMBL" id="CAG9760291.1"/>
    </source>
</evidence>
<dbReference type="EMBL" id="OU892277">
    <property type="protein sequence ID" value="CAG9760291.1"/>
    <property type="molecule type" value="Genomic_DNA"/>
</dbReference>
<sequence length="186" mass="21401">MQNSSKKEILKLETEMTKIQLVTKVVTDLENQFKNISKEILDLGKKIDEIKNLKIDVDSKMDQKVEKIKKDIQLLREYVENEDKKLNMGIDKINEIIGTKLKEIIIGNLKAEIEQVEDKIENINTAKLDKVNNLLNGQNLVEVPLTRRRVIVSLESTVPTKIRKLNEELKKIEVEGLGNVENKTNI</sequence>
<evidence type="ECO:0000256" key="1">
    <source>
        <dbReference type="SAM" id="Coils"/>
    </source>
</evidence>
<protein>
    <submittedName>
        <fullName evidence="2">Uncharacterized protein</fullName>
    </submittedName>
</protein>
<name>A0A9N9MHA9_9CUCU</name>
<dbReference type="AlphaFoldDB" id="A0A9N9MHA9"/>
<reference evidence="2" key="1">
    <citation type="submission" date="2022-01" db="EMBL/GenBank/DDBJ databases">
        <authorList>
            <person name="King R."/>
        </authorList>
    </citation>
    <scope>NUCLEOTIDE SEQUENCE</scope>
</reference>
<dbReference type="Proteomes" id="UP001152799">
    <property type="component" value="Chromosome 1"/>
</dbReference>
<gene>
    <name evidence="2" type="ORF">CEUTPL_LOCUS1027</name>
</gene>
<accession>A0A9N9MHA9</accession>
<organism evidence="2 3">
    <name type="scientific">Ceutorhynchus assimilis</name>
    <name type="common">cabbage seed weevil</name>
    <dbReference type="NCBI Taxonomy" id="467358"/>
    <lineage>
        <taxon>Eukaryota</taxon>
        <taxon>Metazoa</taxon>
        <taxon>Ecdysozoa</taxon>
        <taxon>Arthropoda</taxon>
        <taxon>Hexapoda</taxon>
        <taxon>Insecta</taxon>
        <taxon>Pterygota</taxon>
        <taxon>Neoptera</taxon>
        <taxon>Endopterygota</taxon>
        <taxon>Coleoptera</taxon>
        <taxon>Polyphaga</taxon>
        <taxon>Cucujiformia</taxon>
        <taxon>Curculionidae</taxon>
        <taxon>Ceutorhynchinae</taxon>
        <taxon>Ceutorhynchus</taxon>
    </lineage>
</organism>
<proteinExistence type="predicted"/>
<feature type="coiled-coil region" evidence="1">
    <location>
        <begin position="26"/>
        <end position="126"/>
    </location>
</feature>